<sequence>MRSQLTIWEKIYIQKNKFRSMNFEIPDERDFISKFIKSTPDDNIIDGEFQRKSDSHNRSKEEEFDRVYQRIQLEEQENRRNIVRCRHRRI</sequence>
<protein>
    <submittedName>
        <fullName evidence="1">Uncharacterized protein</fullName>
    </submittedName>
</protein>
<keyword evidence="2" id="KW-1185">Reference proteome</keyword>
<feature type="non-terminal residue" evidence="1">
    <location>
        <position position="90"/>
    </location>
</feature>
<dbReference type="AlphaFoldDB" id="A0AAD8E4G2"/>
<dbReference type="EMBL" id="JASPKZ010009386">
    <property type="protein sequence ID" value="KAJ9576913.1"/>
    <property type="molecule type" value="Genomic_DNA"/>
</dbReference>
<name>A0AAD8E4G2_DIPPU</name>
<evidence type="ECO:0000313" key="1">
    <source>
        <dbReference type="EMBL" id="KAJ9576913.1"/>
    </source>
</evidence>
<proteinExistence type="predicted"/>
<reference evidence="1" key="2">
    <citation type="submission" date="2023-05" db="EMBL/GenBank/DDBJ databases">
        <authorList>
            <person name="Fouks B."/>
        </authorList>
    </citation>
    <scope>NUCLEOTIDE SEQUENCE</scope>
    <source>
        <strain evidence="1">Stay&amp;Tobe</strain>
        <tissue evidence="1">Testes</tissue>
    </source>
</reference>
<reference evidence="1" key="1">
    <citation type="journal article" date="2023" name="IScience">
        <title>Live-bearing cockroach genome reveals convergent evolutionary mechanisms linked to viviparity in insects and beyond.</title>
        <authorList>
            <person name="Fouks B."/>
            <person name="Harrison M.C."/>
            <person name="Mikhailova A.A."/>
            <person name="Marchal E."/>
            <person name="English S."/>
            <person name="Carruthers M."/>
            <person name="Jennings E.C."/>
            <person name="Chiamaka E.L."/>
            <person name="Frigard R.A."/>
            <person name="Pippel M."/>
            <person name="Attardo G.M."/>
            <person name="Benoit J.B."/>
            <person name="Bornberg-Bauer E."/>
            <person name="Tobe S.S."/>
        </authorList>
    </citation>
    <scope>NUCLEOTIDE SEQUENCE</scope>
    <source>
        <strain evidence="1">Stay&amp;Tobe</strain>
    </source>
</reference>
<evidence type="ECO:0000313" key="2">
    <source>
        <dbReference type="Proteomes" id="UP001233999"/>
    </source>
</evidence>
<accession>A0AAD8E4G2</accession>
<gene>
    <name evidence="1" type="ORF">L9F63_006531</name>
</gene>
<comment type="caution">
    <text evidence="1">The sequence shown here is derived from an EMBL/GenBank/DDBJ whole genome shotgun (WGS) entry which is preliminary data.</text>
</comment>
<organism evidence="1 2">
    <name type="scientific">Diploptera punctata</name>
    <name type="common">Pacific beetle cockroach</name>
    <dbReference type="NCBI Taxonomy" id="6984"/>
    <lineage>
        <taxon>Eukaryota</taxon>
        <taxon>Metazoa</taxon>
        <taxon>Ecdysozoa</taxon>
        <taxon>Arthropoda</taxon>
        <taxon>Hexapoda</taxon>
        <taxon>Insecta</taxon>
        <taxon>Pterygota</taxon>
        <taxon>Neoptera</taxon>
        <taxon>Polyneoptera</taxon>
        <taxon>Dictyoptera</taxon>
        <taxon>Blattodea</taxon>
        <taxon>Blaberoidea</taxon>
        <taxon>Blaberidae</taxon>
        <taxon>Diplopterinae</taxon>
        <taxon>Diploptera</taxon>
    </lineage>
</organism>
<dbReference type="Proteomes" id="UP001233999">
    <property type="component" value="Unassembled WGS sequence"/>
</dbReference>